<dbReference type="GO" id="GO:0000160">
    <property type="term" value="P:phosphorelay signal transduction system"/>
    <property type="evidence" value="ECO:0007669"/>
    <property type="project" value="InterPro"/>
</dbReference>
<dbReference type="PATRIC" id="fig|1286171.3.peg.1717"/>
<evidence type="ECO:0000259" key="4">
    <source>
        <dbReference type="PROSITE" id="PS50110"/>
    </source>
</evidence>
<dbReference type="OrthoDB" id="9790669at2"/>
<organism evidence="5 6">
    <name type="scientific">Peptoclostridium acidaminophilum DSM 3953</name>
    <dbReference type="NCBI Taxonomy" id="1286171"/>
    <lineage>
        <taxon>Bacteria</taxon>
        <taxon>Bacillati</taxon>
        <taxon>Bacillota</taxon>
        <taxon>Clostridia</taxon>
        <taxon>Peptostreptococcales</taxon>
        <taxon>Peptoclostridiaceae</taxon>
        <taxon>Peptoclostridium</taxon>
    </lineage>
</organism>
<dbReference type="InterPro" id="IPR001789">
    <property type="entry name" value="Sig_transdc_resp-reg_receiver"/>
</dbReference>
<dbReference type="Proteomes" id="UP000019591">
    <property type="component" value="Chromosome"/>
</dbReference>
<dbReference type="SUPFAM" id="SSF52172">
    <property type="entry name" value="CheY-like"/>
    <property type="match status" value="1"/>
</dbReference>
<proteinExistence type="predicted"/>
<evidence type="ECO:0000256" key="2">
    <source>
        <dbReference type="ARBA" id="ARBA00024867"/>
    </source>
</evidence>
<accession>W8TLI3</accession>
<keyword evidence="3" id="KW-0597">Phosphoprotein</keyword>
<dbReference type="HOGENOM" id="CLU_000445_69_15_9"/>
<dbReference type="AlphaFoldDB" id="W8TLI3"/>
<evidence type="ECO:0000313" key="5">
    <source>
        <dbReference type="EMBL" id="AHM57052.1"/>
    </source>
</evidence>
<dbReference type="InterPro" id="IPR011006">
    <property type="entry name" value="CheY-like_superfamily"/>
</dbReference>
<dbReference type="EMBL" id="CP007452">
    <property type="protein sequence ID" value="AHM57052.1"/>
    <property type="molecule type" value="Genomic_DNA"/>
</dbReference>
<feature type="domain" description="Response regulatory" evidence="4">
    <location>
        <begin position="3"/>
        <end position="118"/>
    </location>
</feature>
<dbReference type="Gene3D" id="3.40.50.2300">
    <property type="match status" value="1"/>
</dbReference>
<dbReference type="eggNOG" id="COG2201">
    <property type="taxonomic scope" value="Bacteria"/>
</dbReference>
<reference evidence="5 6" key="1">
    <citation type="journal article" date="2014" name="Genome Announc.">
        <title>Complete Genome Sequence of Amino Acid-Utilizing Eubacterium acidaminophilum al-2 (DSM 3953).</title>
        <authorList>
            <person name="Poehlein A."/>
            <person name="Andreesen J.R."/>
            <person name="Daniel R."/>
        </authorList>
    </citation>
    <scope>NUCLEOTIDE SEQUENCE [LARGE SCALE GENOMIC DNA]</scope>
    <source>
        <strain evidence="5 6">DSM 3953</strain>
    </source>
</reference>
<dbReference type="RefSeq" id="WP_025436015.1">
    <property type="nucleotide sequence ID" value="NZ_CP007452.1"/>
</dbReference>
<gene>
    <name evidence="5" type="primary">cheY2</name>
    <name evidence="5" type="ORF">EAL2_c17570</name>
</gene>
<dbReference type="PANTHER" id="PTHR43228:SF1">
    <property type="entry name" value="TWO-COMPONENT RESPONSE REGULATOR ARR22"/>
    <property type="match status" value="1"/>
</dbReference>
<dbReference type="STRING" id="1286171.EAL2_c17570"/>
<sequence>MMKILVVDDAAFMREFISANILKAGFEVAGYACDGKEAVEKYAELRPDIVTMDINMPRMDGIQALAEILKLDADAKIIMISDIGQHSKIIEAIKKGALDFIVKPVHPQKLIQALEKAGN</sequence>
<protein>
    <recommendedName>
        <fullName evidence="1">Stage 0 sporulation protein A homolog</fullName>
    </recommendedName>
</protein>
<evidence type="ECO:0000256" key="3">
    <source>
        <dbReference type="PROSITE-ProRule" id="PRU00169"/>
    </source>
</evidence>
<dbReference type="InterPro" id="IPR052048">
    <property type="entry name" value="ST_Response_Regulator"/>
</dbReference>
<dbReference type="PANTHER" id="PTHR43228">
    <property type="entry name" value="TWO-COMPONENT RESPONSE REGULATOR"/>
    <property type="match status" value="1"/>
</dbReference>
<evidence type="ECO:0000256" key="1">
    <source>
        <dbReference type="ARBA" id="ARBA00018672"/>
    </source>
</evidence>
<keyword evidence="6" id="KW-1185">Reference proteome</keyword>
<feature type="modified residue" description="4-aspartylphosphate" evidence="3">
    <location>
        <position position="53"/>
    </location>
</feature>
<comment type="function">
    <text evidence="2">May play the central regulatory role in sporulation. It may be an element of the effector pathway responsible for the activation of sporulation genes in response to nutritional stress. Spo0A may act in concert with spo0H (a sigma factor) to control the expression of some genes that are critical to the sporulation process.</text>
</comment>
<dbReference type="SMART" id="SM00448">
    <property type="entry name" value="REC"/>
    <property type="match status" value="1"/>
</dbReference>
<dbReference type="Pfam" id="PF00072">
    <property type="entry name" value="Response_reg"/>
    <property type="match status" value="1"/>
</dbReference>
<evidence type="ECO:0000313" key="6">
    <source>
        <dbReference type="Proteomes" id="UP000019591"/>
    </source>
</evidence>
<name>W8TLI3_PEPAC</name>
<dbReference type="KEGG" id="eac:EAL2_c17570"/>
<dbReference type="PROSITE" id="PS50110">
    <property type="entry name" value="RESPONSE_REGULATORY"/>
    <property type="match status" value="1"/>
</dbReference>